<protein>
    <submittedName>
        <fullName evidence="1">Uncharacterized protein</fullName>
    </submittedName>
</protein>
<organism evidence="1 2">
    <name type="scientific">Cercophora newfieldiana</name>
    <dbReference type="NCBI Taxonomy" id="92897"/>
    <lineage>
        <taxon>Eukaryota</taxon>
        <taxon>Fungi</taxon>
        <taxon>Dikarya</taxon>
        <taxon>Ascomycota</taxon>
        <taxon>Pezizomycotina</taxon>
        <taxon>Sordariomycetes</taxon>
        <taxon>Sordariomycetidae</taxon>
        <taxon>Sordariales</taxon>
        <taxon>Lasiosphaeriaceae</taxon>
        <taxon>Cercophora</taxon>
    </lineage>
</organism>
<sequence length="230" mass="25287">MCRSLRRAPCFLGFITHVTETLASCRPLSPPFQHPVEDFVISNDTKKLAPATKTDTTRADSKVTTKVGAGNGVNRMNLATKQFLHRSVVIQRLDLLSRHHLLRALGRLEVVPPPSTEPHLLTFHRSDRVDGQPLSERRRLTSDLALGWAPTTYEPSSGRRGSRSAGYAAPCRTVNDTGAFPFHLEVCKDAKKEDGNKLPRFNSKQSASQQGGLFLDHFAASLAPGIPLRG</sequence>
<reference evidence="1" key="1">
    <citation type="submission" date="2023-06" db="EMBL/GenBank/DDBJ databases">
        <title>Genome-scale phylogeny and comparative genomics of the fungal order Sordariales.</title>
        <authorList>
            <consortium name="Lawrence Berkeley National Laboratory"/>
            <person name="Hensen N."/>
            <person name="Bonometti L."/>
            <person name="Westerberg I."/>
            <person name="Brannstrom I.O."/>
            <person name="Guillou S."/>
            <person name="Cros-Aarteil S."/>
            <person name="Calhoun S."/>
            <person name="Haridas S."/>
            <person name="Kuo A."/>
            <person name="Mondo S."/>
            <person name="Pangilinan J."/>
            <person name="Riley R."/>
            <person name="Labutti K."/>
            <person name="Andreopoulos B."/>
            <person name="Lipzen A."/>
            <person name="Chen C."/>
            <person name="Yanf M."/>
            <person name="Daum C."/>
            <person name="Ng V."/>
            <person name="Clum A."/>
            <person name="Steindorff A."/>
            <person name="Ohm R."/>
            <person name="Martin F."/>
            <person name="Silar P."/>
            <person name="Natvig D."/>
            <person name="Lalanne C."/>
            <person name="Gautier V."/>
            <person name="Ament-Velasquez S.L."/>
            <person name="Kruys A."/>
            <person name="Hutchinson M.I."/>
            <person name="Powell A.J."/>
            <person name="Barry K."/>
            <person name="Miller A.N."/>
            <person name="Grigoriev I.V."/>
            <person name="Debuchy R."/>
            <person name="Gladieux P."/>
            <person name="Thoren M.H."/>
            <person name="Johannesson H."/>
        </authorList>
    </citation>
    <scope>NUCLEOTIDE SEQUENCE</scope>
    <source>
        <strain evidence="1">SMH2532-1</strain>
    </source>
</reference>
<accession>A0AA39XSV8</accession>
<evidence type="ECO:0000313" key="1">
    <source>
        <dbReference type="EMBL" id="KAK0639041.1"/>
    </source>
</evidence>
<gene>
    <name evidence="1" type="ORF">B0T16DRAFT_236067</name>
</gene>
<dbReference type="EMBL" id="JAULSV010000007">
    <property type="protein sequence ID" value="KAK0639041.1"/>
    <property type="molecule type" value="Genomic_DNA"/>
</dbReference>
<name>A0AA39XSV8_9PEZI</name>
<proteinExistence type="predicted"/>
<comment type="caution">
    <text evidence="1">The sequence shown here is derived from an EMBL/GenBank/DDBJ whole genome shotgun (WGS) entry which is preliminary data.</text>
</comment>
<dbReference type="Proteomes" id="UP001174936">
    <property type="component" value="Unassembled WGS sequence"/>
</dbReference>
<keyword evidence="2" id="KW-1185">Reference proteome</keyword>
<dbReference type="AlphaFoldDB" id="A0AA39XSV8"/>
<evidence type="ECO:0000313" key="2">
    <source>
        <dbReference type="Proteomes" id="UP001174936"/>
    </source>
</evidence>